<dbReference type="Proteomes" id="UP000401717">
    <property type="component" value="Unassembled WGS sequence"/>
</dbReference>
<reference evidence="2 3" key="1">
    <citation type="submission" date="2019-06" db="EMBL/GenBank/DDBJ databases">
        <authorList>
            <person name="Rodrigo-Torres L."/>
            <person name="Arahal R. D."/>
            <person name="Lucena T."/>
        </authorList>
    </citation>
    <scope>NUCLEOTIDE SEQUENCE [LARGE SCALE GENOMIC DNA]</scope>
    <source>
        <strain evidence="2 3">SW08-7</strain>
    </source>
</reference>
<dbReference type="EMBL" id="CABFVH010000001">
    <property type="protein sequence ID" value="VUF10419.1"/>
    <property type="molecule type" value="Genomic_DNA"/>
</dbReference>
<accession>A0A564FQI1</accession>
<evidence type="ECO:0000313" key="1">
    <source>
        <dbReference type="EMBL" id="GJD57961.1"/>
    </source>
</evidence>
<protein>
    <recommendedName>
        <fullName evidence="5">DUF2188 domain-containing protein</fullName>
    </recommendedName>
</protein>
<name>A0A564FQI1_9HYPH</name>
<evidence type="ECO:0008006" key="5">
    <source>
        <dbReference type="Google" id="ProtNLM"/>
    </source>
</evidence>
<sequence>MTEAVPHPYSIEVSPLMKPAGHFGWAMRKHGKLTERSDRPHVSEQKAHESALAAMERDLNPAAALRRR</sequence>
<dbReference type="RefSeq" id="WP_144758609.1">
    <property type="nucleotide sequence ID" value="NZ_BPQI01000127.1"/>
</dbReference>
<gene>
    <name evidence="1" type="ORF">IFDJLNFL_3875</name>
    <name evidence="2" type="ORF">MTDSW087_00086</name>
</gene>
<evidence type="ECO:0000313" key="3">
    <source>
        <dbReference type="Proteomes" id="UP000401717"/>
    </source>
</evidence>
<dbReference type="OrthoDB" id="7998157at2"/>
<dbReference type="Proteomes" id="UP001055303">
    <property type="component" value="Unassembled WGS sequence"/>
</dbReference>
<reference evidence="1" key="3">
    <citation type="submission" date="2021-08" db="EMBL/GenBank/DDBJ databases">
        <authorList>
            <person name="Tani A."/>
            <person name="Ola A."/>
            <person name="Ogura Y."/>
            <person name="Katsura K."/>
            <person name="Hayashi T."/>
        </authorList>
    </citation>
    <scope>NUCLEOTIDE SEQUENCE</scope>
    <source>
        <strain evidence="1">DSM 22415</strain>
    </source>
</reference>
<organism evidence="2 3">
    <name type="scientific">Methylobacterium dankookense</name>
    <dbReference type="NCBI Taxonomy" id="560405"/>
    <lineage>
        <taxon>Bacteria</taxon>
        <taxon>Pseudomonadati</taxon>
        <taxon>Pseudomonadota</taxon>
        <taxon>Alphaproteobacteria</taxon>
        <taxon>Hyphomicrobiales</taxon>
        <taxon>Methylobacteriaceae</taxon>
        <taxon>Methylobacterium</taxon>
    </lineage>
</organism>
<keyword evidence="4" id="KW-1185">Reference proteome</keyword>
<dbReference type="AlphaFoldDB" id="A0A564FQI1"/>
<reference evidence="1" key="2">
    <citation type="journal article" date="2021" name="Front. Microbiol.">
        <title>Comprehensive Comparative Genomics and Phenotyping of Methylobacterium Species.</title>
        <authorList>
            <person name="Alessa O."/>
            <person name="Ogura Y."/>
            <person name="Fujitani Y."/>
            <person name="Takami H."/>
            <person name="Hayashi T."/>
            <person name="Sahin N."/>
            <person name="Tani A."/>
        </authorList>
    </citation>
    <scope>NUCLEOTIDE SEQUENCE</scope>
    <source>
        <strain evidence="1">DSM 22415</strain>
    </source>
</reference>
<dbReference type="EMBL" id="BPQI01000127">
    <property type="protein sequence ID" value="GJD57961.1"/>
    <property type="molecule type" value="Genomic_DNA"/>
</dbReference>
<evidence type="ECO:0000313" key="4">
    <source>
        <dbReference type="Proteomes" id="UP001055303"/>
    </source>
</evidence>
<evidence type="ECO:0000313" key="2">
    <source>
        <dbReference type="EMBL" id="VUF10419.1"/>
    </source>
</evidence>
<proteinExistence type="predicted"/>